<protein>
    <submittedName>
        <fullName evidence="1">KIF1</fullName>
    </submittedName>
</protein>
<dbReference type="SMART" id="SM00233">
    <property type="entry name" value="PH"/>
    <property type="match status" value="1"/>
</dbReference>
<dbReference type="Pfam" id="PF12473">
    <property type="entry name" value="DUF3694"/>
    <property type="match status" value="1"/>
</dbReference>
<dbReference type="SUPFAM" id="SSF50729">
    <property type="entry name" value="PH domain-like"/>
    <property type="match status" value="1"/>
</dbReference>
<dbReference type="OrthoDB" id="3176171at2759"/>
<dbReference type="InterPro" id="IPR011993">
    <property type="entry name" value="PH-like_dom_sf"/>
</dbReference>
<evidence type="ECO:0000313" key="1">
    <source>
        <dbReference type="EMBL" id="CAF2820159.1"/>
    </source>
</evidence>
<organism evidence="1 2">
    <name type="scientific">Lepeophtheirus salmonis</name>
    <name type="common">Salmon louse</name>
    <name type="synonym">Caligus salmonis</name>
    <dbReference type="NCBI Taxonomy" id="72036"/>
    <lineage>
        <taxon>Eukaryota</taxon>
        <taxon>Metazoa</taxon>
        <taxon>Ecdysozoa</taxon>
        <taxon>Arthropoda</taxon>
        <taxon>Crustacea</taxon>
        <taxon>Multicrustacea</taxon>
        <taxon>Hexanauplia</taxon>
        <taxon>Copepoda</taxon>
        <taxon>Siphonostomatoida</taxon>
        <taxon>Caligidae</taxon>
        <taxon>Lepeophtheirus</taxon>
    </lineage>
</organism>
<dbReference type="EMBL" id="HG994591">
    <property type="protein sequence ID" value="CAF2820159.1"/>
    <property type="molecule type" value="Genomic_DNA"/>
</dbReference>
<gene>
    <name evidence="1" type="ORF">LSAA_3554</name>
</gene>
<accession>A0A7R8H229</accession>
<proteinExistence type="predicted"/>
<keyword evidence="2" id="KW-1185">Reference proteome</keyword>
<reference evidence="1" key="1">
    <citation type="submission" date="2021-02" db="EMBL/GenBank/DDBJ databases">
        <authorList>
            <person name="Bekaert M."/>
        </authorList>
    </citation>
    <scope>NUCLEOTIDE SEQUENCE</scope>
    <source>
        <strain evidence="1">IoA-00</strain>
    </source>
</reference>
<evidence type="ECO:0000313" key="2">
    <source>
        <dbReference type="Proteomes" id="UP000675881"/>
    </source>
</evidence>
<dbReference type="Gene3D" id="2.30.29.30">
    <property type="entry name" value="Pleckstrin-homology domain (PH domain)/Phosphotyrosine-binding domain (PTB)"/>
    <property type="match status" value="1"/>
</dbReference>
<dbReference type="Proteomes" id="UP000675881">
    <property type="component" value="Chromosome 12"/>
</dbReference>
<dbReference type="InterPro" id="IPR022164">
    <property type="entry name" value="Kinesin-like"/>
</dbReference>
<dbReference type="InterPro" id="IPR001849">
    <property type="entry name" value="PH_domain"/>
</dbReference>
<dbReference type="AlphaFoldDB" id="A0A7R8H229"/>
<sequence>MYPVPLAHRLAVVNEHGDVKGYLHVSVQSVVNHAVEDENFDGSGGVCQSANVSFSDDYLQINEKNVFVNNKINEDNLKRLEYDEEINHEKQETFDDLPEHLKIGKTFTIKISVLQAYGISSEYTDIFTQFSFINRCQETFSSEPMKHTQMNKNCPLNFFMFKINQKSNIGTSRPAPKGMLPASLPISQPIKSHKIADEWQHSSTKSNVQCPTQSPIEFNESTLVHVHNKHDILVWFEVLELASSGDYVPVLVDHSDELPCRGVYFLHHGLQRRIRITIVHEKSSDIVWRDVRELVVGRIRVTPESDIDDDLDGSVLSLGLFPGEYLEYQGEERSMFRFEAAWDSSLHNSLLLNRVTPSGETIYMTISAYLEMENCCQPAIITKDLAMLVYGRDGRIGPRLKHLFQGTFRNPESNRLTGVYEMAIKKQQLVVQAFKEDKDAPEGDNLIFDHQWKLEKIQRLSETEKARHFLLLREKLKTDKPLSILNINNHNLDKSEKEACNKVAKANCENRTNIKKRMINIGNKEPYEPQEMTVTEREVSLKYLNLIQYQLNKELSALGPKPNFTEINKNIQTPSDIHTSDSIYTQNISTSEPQRPKSLILDNLSGLFGDMETLSPMQPTKSPVKISPSKVLLIPELEEIRVSPIISRKGYLNMLEPKTKLWKKRWVLVRRPYVFIFRDEKDHAERGIINLAHATTENVYLVQTADEKELQDWLYAINPLLAGRIRSATSRNRCTNESSANKNKILISKKSKTILPKNSHH</sequence>
<name>A0A7R8H229_LEPSM</name>